<evidence type="ECO:0000313" key="4">
    <source>
        <dbReference type="Proteomes" id="UP000189513"/>
    </source>
</evidence>
<evidence type="ECO:0000259" key="2">
    <source>
        <dbReference type="Pfam" id="PF10382"/>
    </source>
</evidence>
<feature type="compositionally biased region" description="Polar residues" evidence="1">
    <location>
        <begin position="376"/>
        <end position="388"/>
    </location>
</feature>
<accession>A0A1V2LBD3</accession>
<dbReference type="Proteomes" id="UP000189513">
    <property type="component" value="Unassembled WGS sequence"/>
</dbReference>
<dbReference type="VEuPathDB" id="FungiDB:BON22_1614"/>
<dbReference type="EMBL" id="MPUK01000002">
    <property type="protein sequence ID" value="ONH69084.1"/>
    <property type="molecule type" value="Genomic_DNA"/>
</dbReference>
<keyword evidence="4" id="KW-1185">Reference proteome</keyword>
<protein>
    <recommendedName>
        <fullName evidence="2">5'-3' DNA helicase ZGRF1-like N-terminal domain-containing protein</fullName>
    </recommendedName>
</protein>
<dbReference type="Pfam" id="PF10382">
    <property type="entry name" value="ZGRF1-like_N"/>
    <property type="match status" value="1"/>
</dbReference>
<feature type="domain" description="5'-3' DNA helicase ZGRF1-like N-terminal" evidence="2">
    <location>
        <begin position="9"/>
        <end position="93"/>
    </location>
</feature>
<evidence type="ECO:0000313" key="3">
    <source>
        <dbReference type="EMBL" id="ONH69084.1"/>
    </source>
</evidence>
<feature type="region of interest" description="Disordered" evidence="1">
    <location>
        <begin position="145"/>
        <end position="178"/>
    </location>
</feature>
<feature type="region of interest" description="Disordered" evidence="1">
    <location>
        <begin position="329"/>
        <end position="361"/>
    </location>
</feature>
<reference evidence="4" key="1">
    <citation type="journal article" date="2017" name="Genome Announc.">
        <title>Genome sequences of Cyberlindnera fabianii 65, Pichia kudriavzevii 129, and Saccharomyces cerevisiae 131 isolated from fermented masau fruits in Zimbabwe.</title>
        <authorList>
            <person name="van Rijswijck I.M.H."/>
            <person name="Derks M.F.L."/>
            <person name="Abee T."/>
            <person name="de Ridder D."/>
            <person name="Smid E.J."/>
        </authorList>
    </citation>
    <scope>NUCLEOTIDE SEQUENCE [LARGE SCALE GENOMIC DNA]</scope>
    <source>
        <strain evidence="4">65</strain>
    </source>
</reference>
<feature type="compositionally biased region" description="Polar residues" evidence="1">
    <location>
        <begin position="150"/>
        <end position="178"/>
    </location>
</feature>
<evidence type="ECO:0000256" key="1">
    <source>
        <dbReference type="SAM" id="MobiDB-lite"/>
    </source>
</evidence>
<sequence>MSQEIISEIFEYRALFTKDLTQKLKHWNDGRATYFKLNKKVQIHTEDGHLIAEKFADRALQRIFDQDNFDEPFRVGFVLVEIQDLIAHGQRDVARVFKKQKLDPVEQGGKAMQEQVAPPTIQMTPLLSKTVNTPLSLKTTVRRRRCGLSRNDTPSKRASQIQQRSMLNASEAPSPNKKQISVSVAETFKPVTPLVVEPTSSTTNKSPSSILLNVASKDDDTSPILQPKTPAALAPRSSMRRMMDRATPSKCTPVPMGRRPQQLVTPANVGPQQEHRQQRQQEPSKLLQKLLADDDTTPPKPTLDQLARPFATPLSIPKQMAPPRIVVVKPEPDLSPSQQPTPLQKMKEDSITWGTQHSSNDLSTRLAELHKERVGTNPSPGQPQTYPQSAGRVDSSITTPRPRPRPRIGRTPREVIRVERPSPTGHSSNNDDSIDNDSPTTDAVLSAASRTPLQRLQKNTSIKLLSMSNCSRVPGPDPETSERIESRVFVRRGGLKMSNEDAPPSMEELVVGEVADRLRREWMDDEDDELPVLLMFVVAVGVVMLVLLAEMELLLLLLLDEDEDVVVEVREGIESLCTWLSLLRRGVLLETW</sequence>
<feature type="compositionally biased region" description="Polar residues" evidence="1">
    <location>
        <begin position="352"/>
        <end position="361"/>
    </location>
</feature>
<proteinExistence type="predicted"/>
<gene>
    <name evidence="3" type="ORF">BON22_1614</name>
</gene>
<feature type="region of interest" description="Disordered" evidence="1">
    <location>
        <begin position="373"/>
        <end position="442"/>
    </location>
</feature>
<feature type="compositionally biased region" description="Basic and acidic residues" evidence="1">
    <location>
        <begin position="411"/>
        <end position="420"/>
    </location>
</feature>
<organism evidence="3 4">
    <name type="scientific">Cyberlindnera fabianii</name>
    <name type="common">Yeast</name>
    <name type="synonym">Hansenula fabianii</name>
    <dbReference type="NCBI Taxonomy" id="36022"/>
    <lineage>
        <taxon>Eukaryota</taxon>
        <taxon>Fungi</taxon>
        <taxon>Dikarya</taxon>
        <taxon>Ascomycota</taxon>
        <taxon>Saccharomycotina</taxon>
        <taxon>Saccharomycetes</taxon>
        <taxon>Phaffomycetales</taxon>
        <taxon>Phaffomycetaceae</taxon>
        <taxon>Cyberlindnera</taxon>
    </lineage>
</organism>
<feature type="region of interest" description="Disordered" evidence="1">
    <location>
        <begin position="215"/>
        <end position="283"/>
    </location>
</feature>
<dbReference type="AlphaFoldDB" id="A0A1V2LBD3"/>
<dbReference type="OMA" id="IELRMAP"/>
<name>A0A1V2LBD3_CYBFA</name>
<comment type="caution">
    <text evidence="3">The sequence shown here is derived from an EMBL/GenBank/DDBJ whole genome shotgun (WGS) entry which is preliminary data.</text>
</comment>
<dbReference type="InterPro" id="IPR018838">
    <property type="entry name" value="ZGRF1-like_N"/>
</dbReference>
<dbReference type="STRING" id="36022.A0A1V2LBD3"/>